<dbReference type="RefSeq" id="XP_011200371.2">
    <property type="nucleotide sequence ID" value="XM_011202069.4"/>
</dbReference>
<evidence type="ECO:0000256" key="1">
    <source>
        <dbReference type="SAM" id="SignalP"/>
    </source>
</evidence>
<dbReference type="Proteomes" id="UP001652620">
    <property type="component" value="Chromosome 4"/>
</dbReference>
<organism evidence="2 3">
    <name type="scientific">Bactrocera dorsalis</name>
    <name type="common">Oriental fruit fly</name>
    <name type="synonym">Dacus dorsalis</name>
    <dbReference type="NCBI Taxonomy" id="27457"/>
    <lineage>
        <taxon>Eukaryota</taxon>
        <taxon>Metazoa</taxon>
        <taxon>Ecdysozoa</taxon>
        <taxon>Arthropoda</taxon>
        <taxon>Hexapoda</taxon>
        <taxon>Insecta</taxon>
        <taxon>Pterygota</taxon>
        <taxon>Neoptera</taxon>
        <taxon>Endopterygota</taxon>
        <taxon>Diptera</taxon>
        <taxon>Brachycera</taxon>
        <taxon>Muscomorpha</taxon>
        <taxon>Tephritoidea</taxon>
        <taxon>Tephritidae</taxon>
        <taxon>Bactrocera</taxon>
        <taxon>Bactrocera</taxon>
    </lineage>
</organism>
<name>A0A6I9UZN5_BACDO</name>
<feature type="signal peptide" evidence="1">
    <location>
        <begin position="1"/>
        <end position="30"/>
    </location>
</feature>
<evidence type="ECO:0000313" key="3">
    <source>
        <dbReference type="RefSeq" id="XP_011200371.2"/>
    </source>
</evidence>
<proteinExistence type="predicted"/>
<keyword evidence="2" id="KW-1185">Reference proteome</keyword>
<reference evidence="3" key="1">
    <citation type="submission" date="2025-08" db="UniProtKB">
        <authorList>
            <consortium name="RefSeq"/>
        </authorList>
    </citation>
    <scope>IDENTIFICATION</scope>
    <source>
        <tissue evidence="3">Adult</tissue>
    </source>
</reference>
<evidence type="ECO:0000313" key="2">
    <source>
        <dbReference type="Proteomes" id="UP001652620"/>
    </source>
</evidence>
<sequence>MVYLRGLFVKTLFSTTILLAVLSLSQDVEAGTMKIAYKKPIFGKLSTTKERRYKLRPDYMRKTPMNAAASVSTGMSTSASSLVGSTMLTTTSSTTPTLLHSLAPTDWNAWATTTPLPVVEHNLGNNYNSNMESNVGTHYQNNMESIKAEAEAAIYMPKPLQYEHAATHSQYMDLNPLKQSESGVDTLLPHIMPPVNNTLEAPQLHHDVQAVHVIGDNMEAQSNTNVMSDTETNAEVEELFPLPQPELLVAPRALSTRSNTHAKARKTTATTTEHSRAVPCTCGVFLASQIKRGTNEQPEGAPVITNELDRTFACNAVGQKQCQTKCLETIVQHLPNSANILCATLNRDCRKERAYLFIKNCRNQWHNTNLSAGREYCCRDGQPYNCPMV</sequence>
<gene>
    <name evidence="3" type="primary">LOC105224088</name>
</gene>
<keyword evidence="1" id="KW-0732">Signal</keyword>
<protein>
    <submittedName>
        <fullName evidence="3">Uncharacterized protein LOC105224088</fullName>
    </submittedName>
</protein>
<accession>A0A6I9UZN5</accession>
<dbReference type="GeneID" id="105224088"/>
<dbReference type="OrthoDB" id="7412264at2759"/>
<feature type="chain" id="PRO_5047118560" evidence="1">
    <location>
        <begin position="31"/>
        <end position="389"/>
    </location>
</feature>